<dbReference type="RefSeq" id="WP_413256197.1">
    <property type="nucleotide sequence ID" value="NZ_JBHFNS010000019.1"/>
</dbReference>
<dbReference type="EMBL" id="JBHFNS010000019">
    <property type="protein sequence ID" value="MFB2934671.1"/>
    <property type="molecule type" value="Genomic_DNA"/>
</dbReference>
<feature type="region of interest" description="Disordered" evidence="1">
    <location>
        <begin position="367"/>
        <end position="388"/>
    </location>
</feature>
<name>A0ABV4Y7A8_9CYAN</name>
<dbReference type="InterPro" id="IPR001932">
    <property type="entry name" value="PPM-type_phosphatase-like_dom"/>
</dbReference>
<dbReference type="PROSITE" id="PS51746">
    <property type="entry name" value="PPM_2"/>
    <property type="match status" value="1"/>
</dbReference>
<protein>
    <submittedName>
        <fullName evidence="3">Serine/threonine phosphatase</fullName>
    </submittedName>
</protein>
<dbReference type="InterPro" id="IPR036457">
    <property type="entry name" value="PPM-type-like_dom_sf"/>
</dbReference>
<evidence type="ECO:0000313" key="4">
    <source>
        <dbReference type="Proteomes" id="UP001576776"/>
    </source>
</evidence>
<evidence type="ECO:0000313" key="3">
    <source>
        <dbReference type="EMBL" id="MFB2934671.1"/>
    </source>
</evidence>
<dbReference type="PANTHER" id="PTHR13832">
    <property type="entry name" value="PROTEIN PHOSPHATASE 2C"/>
    <property type="match status" value="1"/>
</dbReference>
<evidence type="ECO:0000259" key="2">
    <source>
        <dbReference type="PROSITE" id="PS51746"/>
    </source>
</evidence>
<proteinExistence type="predicted"/>
<dbReference type="InterPro" id="IPR015655">
    <property type="entry name" value="PP2C"/>
</dbReference>
<feature type="domain" description="PPM-type phosphatase" evidence="2">
    <location>
        <begin position="422"/>
        <end position="679"/>
    </location>
</feature>
<organism evidence="3 4">
    <name type="scientific">Floridaenema fluviatile BLCC-F154</name>
    <dbReference type="NCBI Taxonomy" id="3153640"/>
    <lineage>
        <taxon>Bacteria</taxon>
        <taxon>Bacillati</taxon>
        <taxon>Cyanobacteriota</taxon>
        <taxon>Cyanophyceae</taxon>
        <taxon>Oscillatoriophycideae</taxon>
        <taxon>Aerosakkonematales</taxon>
        <taxon>Aerosakkonemataceae</taxon>
        <taxon>Floridanema</taxon>
        <taxon>Floridanema fluviatile</taxon>
    </lineage>
</organism>
<comment type="caution">
    <text evidence="3">The sequence shown here is derived from an EMBL/GenBank/DDBJ whole genome shotgun (WGS) entry which is preliminary data.</text>
</comment>
<keyword evidence="4" id="KW-1185">Reference proteome</keyword>
<dbReference type="SUPFAM" id="SSF81606">
    <property type="entry name" value="PP2C-like"/>
    <property type="match status" value="1"/>
</dbReference>
<dbReference type="Pfam" id="PF13672">
    <property type="entry name" value="PP2C_2"/>
    <property type="match status" value="1"/>
</dbReference>
<dbReference type="PANTHER" id="PTHR13832:SF827">
    <property type="entry name" value="PROTEIN PHOSPHATASE 1L"/>
    <property type="match status" value="1"/>
</dbReference>
<dbReference type="NCBIfam" id="NF011149">
    <property type="entry name" value="PRK14559.1"/>
    <property type="match status" value="1"/>
</dbReference>
<dbReference type="Gene3D" id="3.60.40.10">
    <property type="entry name" value="PPM-type phosphatase domain"/>
    <property type="match status" value="1"/>
</dbReference>
<dbReference type="SMART" id="SM00332">
    <property type="entry name" value="PP2Cc"/>
    <property type="match status" value="1"/>
</dbReference>
<reference evidence="3 4" key="1">
    <citation type="submission" date="2024-09" db="EMBL/GenBank/DDBJ databases">
        <title>Floridaenema gen nov. (Aerosakkonemataceae, Aerosakkonematales ord. nov., Cyanobacteria) from benthic tropical and subtropical fresh waters, with the description of four new species.</title>
        <authorList>
            <person name="Moretto J.A."/>
            <person name="Berthold D.E."/>
            <person name="Lefler F.W."/>
            <person name="Huang I.-S."/>
            <person name="Laughinghouse H. IV."/>
        </authorList>
    </citation>
    <scope>NUCLEOTIDE SEQUENCE [LARGE SCALE GENOMIC DNA]</scope>
    <source>
        <strain evidence="3 4">BLCC-F154</strain>
    </source>
</reference>
<dbReference type="CDD" id="cd00143">
    <property type="entry name" value="PP2Cc"/>
    <property type="match status" value="1"/>
</dbReference>
<gene>
    <name evidence="3" type="ORF">ACE1B6_05285</name>
</gene>
<accession>A0ABV4Y7A8</accession>
<sequence>MLICPQCQFENPVTNKFCQQCGASLTHKACPECGAQVTYSAKECPKCGTFTGTVWQAIISPRTVAQVSVSPSREVSETANPSLSEKSDLELPDILSKTESVNTEIQVSWEEELADQIPDKNSAEAISEFSPELYLDQQQRYQLLEPLPSEITEEVKVRVLDCQPLQASPIEVLIHQQSQEPELGKEPDSKQIIDLWQTVPEIAKAYLALKTEFEPIVPTLHDAWVEDDREIILIEDRSQWPTLVDLWKDHQIPQIHLLQILHEMSSLWVAAEAWHCQQSLLDLSNLRIDEDQSLGILRLNKDPVDTELTMPDLGQIWQELFHQTDRTLFGPIAALINDLKLESISTIQDLRSRLQEIADELSESAPPVLETNDFDSNQITSPPPITTPSTKELINPYSLINPEGSDDMPTVVLPMQLLSLEDAGRTDVGRQRRHNEDYFGVQTKLTKIENPIGRNMEARGLYILCDGMGGHAGGEIASALAVKTLIEYFHEHWKDDLPDEDCIRQGVLEANQAIYDINQQDARSGSGRMGTTLVMVLIQETEVAVAHVGDSRLYRLSRRQGIEQITVDHEVGQREIKRGVQPEIAYSRPDAYQLTQALGPRNEHFVDPDIEFFELNEDTLMLLCSDGLSDNDLIETHWQTHLQPYLSSRSNLEESVNNLIELANQYNGHDNITAILIRAKVRPDLDQARVGNS</sequence>
<dbReference type="Proteomes" id="UP001576776">
    <property type="component" value="Unassembled WGS sequence"/>
</dbReference>
<dbReference type="SMART" id="SM00331">
    <property type="entry name" value="PP2C_SIG"/>
    <property type="match status" value="1"/>
</dbReference>
<dbReference type="InterPro" id="IPR025874">
    <property type="entry name" value="DZR"/>
</dbReference>
<dbReference type="Pfam" id="PF12773">
    <property type="entry name" value="DZR"/>
    <property type="match status" value="1"/>
</dbReference>
<evidence type="ECO:0000256" key="1">
    <source>
        <dbReference type="SAM" id="MobiDB-lite"/>
    </source>
</evidence>